<feature type="compositionally biased region" description="Polar residues" evidence="4">
    <location>
        <begin position="54"/>
        <end position="64"/>
    </location>
</feature>
<feature type="domain" description="RNA polymerase Rpb4/RPC9 core" evidence="5">
    <location>
        <begin position="137"/>
        <end position="256"/>
    </location>
</feature>
<evidence type="ECO:0000256" key="3">
    <source>
        <dbReference type="ARBA" id="ARBA00025724"/>
    </source>
</evidence>
<dbReference type="InterPro" id="IPR006590">
    <property type="entry name" value="RNA_pol_Rpb4/RPC9_core"/>
</dbReference>
<dbReference type="EMBL" id="CP136890">
    <property type="protein sequence ID" value="WOK95440.1"/>
    <property type="molecule type" value="Genomic_DNA"/>
</dbReference>
<evidence type="ECO:0000313" key="6">
    <source>
        <dbReference type="EMBL" id="WOK95440.1"/>
    </source>
</evidence>
<evidence type="ECO:0000313" key="7">
    <source>
        <dbReference type="Proteomes" id="UP001327560"/>
    </source>
</evidence>
<name>A0AAQ3Q3P9_9LILI</name>
<dbReference type="Gene3D" id="1.20.1250.40">
    <property type="match status" value="1"/>
</dbReference>
<evidence type="ECO:0000259" key="5">
    <source>
        <dbReference type="SMART" id="SM00657"/>
    </source>
</evidence>
<dbReference type="GO" id="GO:0000428">
    <property type="term" value="C:DNA-directed RNA polymerase complex"/>
    <property type="evidence" value="ECO:0007669"/>
    <property type="project" value="UniProtKB-KW"/>
</dbReference>
<dbReference type="InterPro" id="IPR038324">
    <property type="entry name" value="Rpb4/RPC9_sf"/>
</dbReference>
<keyword evidence="6" id="KW-0240">DNA-directed RNA polymerase</keyword>
<gene>
    <name evidence="6" type="ORF">Cni_G04147</name>
</gene>
<comment type="similarity">
    <text evidence="3">Belongs to the eukaryotic RPB4 RNA polymerase subunit family.</text>
</comment>
<evidence type="ECO:0000256" key="4">
    <source>
        <dbReference type="SAM" id="MobiDB-lite"/>
    </source>
</evidence>
<sequence>MAGKGGKGGKAVWDWVPVSSKQESPKGKNGAPLKELHVEIESSDSDGEGFIDTIPTSPNLNGKSSAELKSGKKKVSFGSTKLNEKDVVDTPTAKGDLGKGGKNSNVGKAGGKGSLPKATPVKPLVTEVDLKLELELPNSAKLLMDCEAAEVLQDIQDHMTVLSEDPKIKMPESFSKALQYSKLTGYYTNAQSVRQVLETLKLVGVTDGEICMIGNVCPETIDEVYALIPSLKENKHKNEGAITEALASLARFRTSN</sequence>
<evidence type="ECO:0000256" key="2">
    <source>
        <dbReference type="ARBA" id="ARBA00023242"/>
    </source>
</evidence>
<dbReference type="InterPro" id="IPR010997">
    <property type="entry name" value="HRDC-like_sf"/>
</dbReference>
<dbReference type="GO" id="GO:0006352">
    <property type="term" value="P:DNA-templated transcription initiation"/>
    <property type="evidence" value="ECO:0007669"/>
    <property type="project" value="InterPro"/>
</dbReference>
<dbReference type="Pfam" id="PF03874">
    <property type="entry name" value="RNA_pol_Rpb4"/>
    <property type="match status" value="1"/>
</dbReference>
<evidence type="ECO:0000256" key="1">
    <source>
        <dbReference type="ARBA" id="ARBA00004123"/>
    </source>
</evidence>
<dbReference type="GO" id="GO:0005634">
    <property type="term" value="C:nucleus"/>
    <property type="evidence" value="ECO:0007669"/>
    <property type="project" value="UniProtKB-SubCell"/>
</dbReference>
<organism evidence="6 7">
    <name type="scientific">Canna indica</name>
    <name type="common">Indian-shot</name>
    <dbReference type="NCBI Taxonomy" id="4628"/>
    <lineage>
        <taxon>Eukaryota</taxon>
        <taxon>Viridiplantae</taxon>
        <taxon>Streptophyta</taxon>
        <taxon>Embryophyta</taxon>
        <taxon>Tracheophyta</taxon>
        <taxon>Spermatophyta</taxon>
        <taxon>Magnoliopsida</taxon>
        <taxon>Liliopsida</taxon>
        <taxon>Zingiberales</taxon>
        <taxon>Cannaceae</taxon>
        <taxon>Canna</taxon>
    </lineage>
</organism>
<protein>
    <submittedName>
        <fullName evidence="6">DNA-directed RNA polymerases IV and V subunit 4 isoform X2</fullName>
    </submittedName>
</protein>
<reference evidence="6 7" key="1">
    <citation type="submission" date="2023-10" db="EMBL/GenBank/DDBJ databases">
        <title>Chromosome-scale genome assembly provides insights into flower coloration mechanisms of Canna indica.</title>
        <authorList>
            <person name="Li C."/>
        </authorList>
    </citation>
    <scope>NUCLEOTIDE SEQUENCE [LARGE SCALE GENOMIC DNA]</scope>
    <source>
        <tissue evidence="6">Flower</tissue>
    </source>
</reference>
<dbReference type="SMART" id="SM00657">
    <property type="entry name" value="RPOL4c"/>
    <property type="match status" value="1"/>
</dbReference>
<dbReference type="Proteomes" id="UP001327560">
    <property type="component" value="Chromosome 1"/>
</dbReference>
<dbReference type="PANTHER" id="PTHR21297">
    <property type="entry name" value="DNA-DIRECTED RNA POLYMERASE II"/>
    <property type="match status" value="1"/>
</dbReference>
<dbReference type="GO" id="GO:0000166">
    <property type="term" value="F:nucleotide binding"/>
    <property type="evidence" value="ECO:0007669"/>
    <property type="project" value="InterPro"/>
</dbReference>
<dbReference type="InterPro" id="IPR005574">
    <property type="entry name" value="Rpb4/RPC9"/>
</dbReference>
<proteinExistence type="inferred from homology"/>
<dbReference type="SUPFAM" id="SSF47819">
    <property type="entry name" value="HRDC-like"/>
    <property type="match status" value="1"/>
</dbReference>
<dbReference type="InterPro" id="IPR045222">
    <property type="entry name" value="Rpb4-like"/>
</dbReference>
<keyword evidence="2" id="KW-0539">Nucleus</keyword>
<keyword evidence="7" id="KW-1185">Reference proteome</keyword>
<feature type="region of interest" description="Disordered" evidence="4">
    <location>
        <begin position="1"/>
        <end position="76"/>
    </location>
</feature>
<accession>A0AAQ3Q3P9</accession>
<dbReference type="AlphaFoldDB" id="A0AAQ3Q3P9"/>
<keyword evidence="6" id="KW-0804">Transcription</keyword>
<comment type="subcellular location">
    <subcellularLocation>
        <location evidence="1">Nucleus</location>
    </subcellularLocation>
</comment>
<feature type="region of interest" description="Disordered" evidence="4">
    <location>
        <begin position="89"/>
        <end position="118"/>
    </location>
</feature>